<organism evidence="8 9">
    <name type="scientific">Taxus chinensis</name>
    <name type="common">Chinese yew</name>
    <name type="synonym">Taxus wallichiana var. chinensis</name>
    <dbReference type="NCBI Taxonomy" id="29808"/>
    <lineage>
        <taxon>Eukaryota</taxon>
        <taxon>Viridiplantae</taxon>
        <taxon>Streptophyta</taxon>
        <taxon>Embryophyta</taxon>
        <taxon>Tracheophyta</taxon>
        <taxon>Spermatophyta</taxon>
        <taxon>Pinopsida</taxon>
        <taxon>Pinidae</taxon>
        <taxon>Conifers II</taxon>
        <taxon>Cupressales</taxon>
        <taxon>Taxaceae</taxon>
        <taxon>Taxus</taxon>
    </lineage>
</organism>
<name>A0AA38KZC7_TAXCH</name>
<dbReference type="SUPFAM" id="SSF50630">
    <property type="entry name" value="Acid proteases"/>
    <property type="match status" value="1"/>
</dbReference>
<evidence type="ECO:0000259" key="7">
    <source>
        <dbReference type="PROSITE" id="PS51767"/>
    </source>
</evidence>
<dbReference type="InterPro" id="IPR034161">
    <property type="entry name" value="Pepsin-like_plant"/>
</dbReference>
<evidence type="ECO:0000313" key="8">
    <source>
        <dbReference type="EMBL" id="KAH9310731.1"/>
    </source>
</evidence>
<feature type="region of interest" description="Disordered" evidence="6">
    <location>
        <begin position="19"/>
        <end position="48"/>
    </location>
</feature>
<comment type="similarity">
    <text evidence="1">Belongs to the peptidase A1 family.</text>
</comment>
<dbReference type="GO" id="GO:0004190">
    <property type="term" value="F:aspartic-type endopeptidase activity"/>
    <property type="evidence" value="ECO:0007669"/>
    <property type="project" value="UniProtKB-KW"/>
</dbReference>
<dbReference type="OMA" id="CMSVQES"/>
<dbReference type="InterPro" id="IPR032861">
    <property type="entry name" value="TAXi_N"/>
</dbReference>
<dbReference type="EMBL" id="JAHRHJ020000006">
    <property type="protein sequence ID" value="KAH9310731.1"/>
    <property type="molecule type" value="Genomic_DNA"/>
</dbReference>
<dbReference type="CDD" id="cd05476">
    <property type="entry name" value="pepsin_A_like_plant"/>
    <property type="match status" value="1"/>
</dbReference>
<sequence>MQRSLHRAVSIFSKHRNIASAKHGTRQQDKLFLRGKRNNSSQEGNYVSPLTASSQGDYVTTLSLGTPPQTFTTVFVDTGSTLIWLKCSSNKGDRTQLVFKANRSATFKNLTCSNPICQHVQQDTGIQACHNATDSSACTFEYLYADMSGAAGIMASDVLNLQNKVQTIHNKKRSTNNMTFGCALKARGIQGDGVIGLDRGPYSLVSQLGPLIGYRFSYCLVPVTLNASSSIILGHSAKIFGKKVRHTPLLSPNNTRRSAYYIDVRKISLGETRVPIPSKAFRIKDGSGGTVLDTGTTFVLLATPIYRAVMATLSVTVPYPKVFFRSFLEGVPCFDRSSSKSVDPELPSMVFHLRGGAKLDIPWQNLFFLVEVNVICMSVQESPAGVADLSIIGNRAQQNFHFSFDLKRNRLRFARRNCTEFL</sequence>
<keyword evidence="4" id="KW-0378">Hydrolase</keyword>
<protein>
    <recommendedName>
        <fullName evidence="7">Peptidase A1 domain-containing protein</fullName>
    </recommendedName>
</protein>
<dbReference type="InterPro" id="IPR051708">
    <property type="entry name" value="Plant_Aspart_Prot_A1"/>
</dbReference>
<dbReference type="AlphaFoldDB" id="A0AA38KZC7"/>
<keyword evidence="2" id="KW-0645">Protease</keyword>
<evidence type="ECO:0000256" key="4">
    <source>
        <dbReference type="ARBA" id="ARBA00022801"/>
    </source>
</evidence>
<evidence type="ECO:0000256" key="3">
    <source>
        <dbReference type="ARBA" id="ARBA00022750"/>
    </source>
</evidence>
<dbReference type="GO" id="GO:0005576">
    <property type="term" value="C:extracellular region"/>
    <property type="evidence" value="ECO:0007669"/>
    <property type="project" value="TreeGrafter"/>
</dbReference>
<dbReference type="Pfam" id="PF14541">
    <property type="entry name" value="TAXi_C"/>
    <property type="match status" value="1"/>
</dbReference>
<dbReference type="InterPro" id="IPR032799">
    <property type="entry name" value="TAXi_C"/>
</dbReference>
<gene>
    <name evidence="8" type="ORF">KI387_025766</name>
</gene>
<reference evidence="8 9" key="1">
    <citation type="journal article" date="2021" name="Nat. Plants">
        <title>The Taxus genome provides insights into paclitaxel biosynthesis.</title>
        <authorList>
            <person name="Xiong X."/>
            <person name="Gou J."/>
            <person name="Liao Q."/>
            <person name="Li Y."/>
            <person name="Zhou Q."/>
            <person name="Bi G."/>
            <person name="Li C."/>
            <person name="Du R."/>
            <person name="Wang X."/>
            <person name="Sun T."/>
            <person name="Guo L."/>
            <person name="Liang H."/>
            <person name="Lu P."/>
            <person name="Wu Y."/>
            <person name="Zhang Z."/>
            <person name="Ro D.K."/>
            <person name="Shang Y."/>
            <person name="Huang S."/>
            <person name="Yan J."/>
        </authorList>
    </citation>
    <scope>NUCLEOTIDE SEQUENCE [LARGE SCALE GENOMIC DNA]</scope>
    <source>
        <strain evidence="8">Ta-2019</strain>
    </source>
</reference>
<dbReference type="InterPro" id="IPR033121">
    <property type="entry name" value="PEPTIDASE_A1"/>
</dbReference>
<dbReference type="PROSITE" id="PS51767">
    <property type="entry name" value="PEPTIDASE_A1"/>
    <property type="match status" value="1"/>
</dbReference>
<dbReference type="Gene3D" id="2.40.70.10">
    <property type="entry name" value="Acid Proteases"/>
    <property type="match status" value="2"/>
</dbReference>
<comment type="caution">
    <text evidence="8">The sequence shown here is derived from an EMBL/GenBank/DDBJ whole genome shotgun (WGS) entry which is preliminary data.</text>
</comment>
<keyword evidence="3" id="KW-0064">Aspartyl protease</keyword>
<evidence type="ECO:0000256" key="1">
    <source>
        <dbReference type="ARBA" id="ARBA00007447"/>
    </source>
</evidence>
<proteinExistence type="inferred from homology"/>
<feature type="domain" description="Peptidase A1" evidence="7">
    <location>
        <begin position="58"/>
        <end position="414"/>
    </location>
</feature>
<keyword evidence="9" id="KW-1185">Reference proteome</keyword>
<dbReference type="InterPro" id="IPR021109">
    <property type="entry name" value="Peptidase_aspartic_dom_sf"/>
</dbReference>
<keyword evidence="5" id="KW-0325">Glycoprotein</keyword>
<dbReference type="PANTHER" id="PTHR47967:SF128">
    <property type="entry name" value="ASPARTIC PROTEINASE CDR1-LIKE"/>
    <property type="match status" value="1"/>
</dbReference>
<evidence type="ECO:0000313" key="9">
    <source>
        <dbReference type="Proteomes" id="UP000824469"/>
    </source>
</evidence>
<dbReference type="Proteomes" id="UP000824469">
    <property type="component" value="Unassembled WGS sequence"/>
</dbReference>
<evidence type="ECO:0000256" key="6">
    <source>
        <dbReference type="SAM" id="MobiDB-lite"/>
    </source>
</evidence>
<evidence type="ECO:0000256" key="2">
    <source>
        <dbReference type="ARBA" id="ARBA00022670"/>
    </source>
</evidence>
<dbReference type="PANTHER" id="PTHR47967">
    <property type="entry name" value="OS07G0603500 PROTEIN-RELATED"/>
    <property type="match status" value="1"/>
</dbReference>
<dbReference type="Pfam" id="PF14543">
    <property type="entry name" value="TAXi_N"/>
    <property type="match status" value="1"/>
</dbReference>
<feature type="compositionally biased region" description="Polar residues" evidence="6">
    <location>
        <begin position="38"/>
        <end position="48"/>
    </location>
</feature>
<evidence type="ECO:0000256" key="5">
    <source>
        <dbReference type="ARBA" id="ARBA00023180"/>
    </source>
</evidence>
<dbReference type="FunFam" id="2.40.70.10:FF:000033">
    <property type="entry name" value="Aspartyl protease family protein"/>
    <property type="match status" value="1"/>
</dbReference>
<dbReference type="GO" id="GO:0006508">
    <property type="term" value="P:proteolysis"/>
    <property type="evidence" value="ECO:0007669"/>
    <property type="project" value="UniProtKB-KW"/>
</dbReference>
<accession>A0AA38KZC7</accession>